<evidence type="ECO:0000313" key="5">
    <source>
        <dbReference type="EMBL" id="KAF7319145.1"/>
    </source>
</evidence>
<sequence>MPQPGPRVYTSPAAPVPIVNRSIFTHLLGDRGTNAASGNVGDFPANSLAFIDAKTGTSYTRGQLKHFCLSLAYGLRNHPTTAPFAKRGDTVLIFSPNSIAWPVLLHGGIAAGLRCTLANSAYTAHELAFQYTDSGAQLILVAESLVAVVVDALTKELGMSPAEAGKRIVVVPEDLSWAGGPAVVRTDRRLTFVDLLALGTLEKEESFDGVADKETVLLCYSSGTTGKPKGVETTHQNITTLIDITRSSFPEFPKSQTLLAILPFYHIYGVANVLNGALSVGVTTVIQTRFEPVEFCRNIERYHVAFAFLVPPVLVVLARHPAVDQYDLSTLQYMLSGAAPLGADLLRMVQKRLLSKRKKGSKCLITQGYGLTETSPSTHTLDWSDCSNHIGSIGKLLSTLEARLVADDEGDVVIDAEPGKRGELWIRGKSVMKGYLNNVAATENAITPDGWFKTGDIAVRDRNGFYAIVDRKKELIKYKGFQVPPAELEALLLSHPDIADAAVIGILDAEEATELPRAYIVPANPGKLDKATKQAAFARSVQKWVEGRVAKHKYLRGGVEVVEVIPKSAAGKILRKELRERARLEADTRGQVKAKL</sequence>
<reference evidence="5" key="1">
    <citation type="submission" date="2020-05" db="EMBL/GenBank/DDBJ databases">
        <title>Mycena genomes resolve the evolution of fungal bioluminescence.</title>
        <authorList>
            <person name="Tsai I.J."/>
        </authorList>
    </citation>
    <scope>NUCLEOTIDE SEQUENCE</scope>
    <source>
        <strain evidence="5">110903Hualien_Pintung</strain>
    </source>
</reference>
<dbReference type="Pfam" id="PF00501">
    <property type="entry name" value="AMP-binding"/>
    <property type="match status" value="1"/>
</dbReference>
<keyword evidence="6" id="KW-1185">Reference proteome</keyword>
<gene>
    <name evidence="5" type="ORF">HMN09_00250900</name>
</gene>
<comment type="similarity">
    <text evidence="1">Belongs to the ATP-dependent AMP-binding enzyme family.</text>
</comment>
<dbReference type="InterPro" id="IPR000873">
    <property type="entry name" value="AMP-dep_synth/lig_dom"/>
</dbReference>
<name>A0A8H6THR5_MYCCL</name>
<dbReference type="Proteomes" id="UP000613580">
    <property type="component" value="Unassembled WGS sequence"/>
</dbReference>
<dbReference type="Gene3D" id="3.30.300.30">
    <property type="match status" value="1"/>
</dbReference>
<evidence type="ECO:0000256" key="1">
    <source>
        <dbReference type="ARBA" id="ARBA00006432"/>
    </source>
</evidence>
<dbReference type="PROSITE" id="PS00455">
    <property type="entry name" value="AMP_BINDING"/>
    <property type="match status" value="1"/>
</dbReference>
<comment type="caution">
    <text evidence="5">The sequence shown here is derived from an EMBL/GenBank/DDBJ whole genome shotgun (WGS) entry which is preliminary data.</text>
</comment>
<dbReference type="OrthoDB" id="1898221at2759"/>
<evidence type="ECO:0000259" key="3">
    <source>
        <dbReference type="Pfam" id="PF00501"/>
    </source>
</evidence>
<dbReference type="Gene3D" id="2.30.38.10">
    <property type="entry name" value="Luciferase, Domain 3"/>
    <property type="match status" value="1"/>
</dbReference>
<dbReference type="PANTHER" id="PTHR24096:SF149">
    <property type="entry name" value="AMP-BINDING DOMAIN-CONTAINING PROTEIN-RELATED"/>
    <property type="match status" value="1"/>
</dbReference>
<evidence type="ECO:0000313" key="6">
    <source>
        <dbReference type="Proteomes" id="UP000613580"/>
    </source>
</evidence>
<feature type="domain" description="AMP-dependent synthetase/ligase" evidence="3">
    <location>
        <begin position="44"/>
        <end position="436"/>
    </location>
</feature>
<accession>A0A8H6THR5</accession>
<keyword evidence="2" id="KW-0436">Ligase</keyword>
<evidence type="ECO:0000256" key="2">
    <source>
        <dbReference type="ARBA" id="ARBA00022598"/>
    </source>
</evidence>
<dbReference type="Pfam" id="PF13193">
    <property type="entry name" value="AMP-binding_C"/>
    <property type="match status" value="1"/>
</dbReference>
<dbReference type="Gene3D" id="3.40.50.980">
    <property type="match status" value="2"/>
</dbReference>
<dbReference type="PANTHER" id="PTHR24096">
    <property type="entry name" value="LONG-CHAIN-FATTY-ACID--COA LIGASE"/>
    <property type="match status" value="1"/>
</dbReference>
<dbReference type="InterPro" id="IPR045851">
    <property type="entry name" value="AMP-bd_C_sf"/>
</dbReference>
<dbReference type="SUPFAM" id="SSF56801">
    <property type="entry name" value="Acetyl-CoA synthetase-like"/>
    <property type="match status" value="1"/>
</dbReference>
<evidence type="ECO:0000259" key="4">
    <source>
        <dbReference type="Pfam" id="PF13193"/>
    </source>
</evidence>
<dbReference type="AlphaFoldDB" id="A0A8H6THR5"/>
<dbReference type="GO" id="GO:0016405">
    <property type="term" value="F:CoA-ligase activity"/>
    <property type="evidence" value="ECO:0007669"/>
    <property type="project" value="TreeGrafter"/>
</dbReference>
<proteinExistence type="inferred from homology"/>
<dbReference type="CDD" id="cd05911">
    <property type="entry name" value="Firefly_Luc_like"/>
    <property type="match status" value="1"/>
</dbReference>
<feature type="domain" description="AMP-binding enzyme C-terminal" evidence="4">
    <location>
        <begin position="487"/>
        <end position="572"/>
    </location>
</feature>
<dbReference type="InterPro" id="IPR025110">
    <property type="entry name" value="AMP-bd_C"/>
</dbReference>
<protein>
    <submittedName>
        <fullName evidence="5">AMP binding protein</fullName>
    </submittedName>
</protein>
<organism evidence="5 6">
    <name type="scientific">Mycena chlorophos</name>
    <name type="common">Agaric fungus</name>
    <name type="synonym">Agaricus chlorophos</name>
    <dbReference type="NCBI Taxonomy" id="658473"/>
    <lineage>
        <taxon>Eukaryota</taxon>
        <taxon>Fungi</taxon>
        <taxon>Dikarya</taxon>
        <taxon>Basidiomycota</taxon>
        <taxon>Agaricomycotina</taxon>
        <taxon>Agaricomycetes</taxon>
        <taxon>Agaricomycetidae</taxon>
        <taxon>Agaricales</taxon>
        <taxon>Marasmiineae</taxon>
        <taxon>Mycenaceae</taxon>
        <taxon>Mycena</taxon>
    </lineage>
</organism>
<dbReference type="InterPro" id="IPR020845">
    <property type="entry name" value="AMP-binding_CS"/>
</dbReference>
<dbReference type="EMBL" id="JACAZE010000003">
    <property type="protein sequence ID" value="KAF7319145.1"/>
    <property type="molecule type" value="Genomic_DNA"/>
</dbReference>